<evidence type="ECO:0000259" key="2">
    <source>
        <dbReference type="Pfam" id="PF01425"/>
    </source>
</evidence>
<reference evidence="3" key="1">
    <citation type="submission" date="2021-02" db="EMBL/GenBank/DDBJ databases">
        <authorList>
            <person name="Nowell W R."/>
        </authorList>
    </citation>
    <scope>NUCLEOTIDE SEQUENCE</scope>
</reference>
<gene>
    <name evidence="3" type="ORF">OVA965_LOCUS22959</name>
    <name evidence="4" type="ORF">TMI583_LOCUS23675</name>
</gene>
<dbReference type="SUPFAM" id="SSF75304">
    <property type="entry name" value="Amidase signature (AS) enzymes"/>
    <property type="match status" value="1"/>
</dbReference>
<dbReference type="Proteomes" id="UP000677228">
    <property type="component" value="Unassembled WGS sequence"/>
</dbReference>
<dbReference type="Pfam" id="PF01425">
    <property type="entry name" value="Amidase"/>
    <property type="match status" value="1"/>
</dbReference>
<dbReference type="PANTHER" id="PTHR42678">
    <property type="entry name" value="AMIDASE"/>
    <property type="match status" value="1"/>
</dbReference>
<dbReference type="Proteomes" id="UP000682733">
    <property type="component" value="Unassembled WGS sequence"/>
</dbReference>
<sequence>MEITIFILITIIHVVTGSKTKSHPPVDLLTATIPQLKEALSSHQFTSKQLIQWYLERITKVNRKGPKLHAVIETNPGAMKIAHQLDLHKSFHQSRPLNGIPILVKDNIATADKMNTTAGSYALLGSRVPRDAFVVEKLRKAGAIILGKASLSEWAGFRASNSTRQGVSARGGISKSAYLTDGDPSGSSSGPAIAVSIGLCAAALGTETDGSIIQPAGRNGIVGLKPTVGLTSRSGVVPISHRQDSIGPMGRTVGDVALLLEVIQGEDWRDDATQNVPMRQSNYTQYLKGTNGFKNMRLGIVRQGIFTNLNSEVVSTFDKAIKLMKSHGAHIQDPMDIDTIDEIMNGTAEVEVLLMDFKQDIQHYLSELIPKRTKVPRTLADLIDFNNHHSNKEFSTYMPDQDYFLMAENSTTTENITDYIRLSKSVEQIMNKYNADALVLPADVFPSPSAISGLPTITVPLGYLNKTEGLQPFGIAFIARAWNEGILLQLAHAFEQATHVREKV</sequence>
<accession>A0A8S2EH37</accession>
<feature type="domain" description="Amidase" evidence="2">
    <location>
        <begin position="50"/>
        <end position="444"/>
    </location>
</feature>
<keyword evidence="1" id="KW-0732">Signal</keyword>
<evidence type="ECO:0000313" key="4">
    <source>
        <dbReference type="EMBL" id="CAF3990177.1"/>
    </source>
</evidence>
<comment type="caution">
    <text evidence="3">The sequence shown here is derived from an EMBL/GenBank/DDBJ whole genome shotgun (WGS) entry which is preliminary data.</text>
</comment>
<evidence type="ECO:0000313" key="5">
    <source>
        <dbReference type="Proteomes" id="UP000677228"/>
    </source>
</evidence>
<dbReference type="InterPro" id="IPR023631">
    <property type="entry name" value="Amidase_dom"/>
</dbReference>
<feature type="signal peptide" evidence="1">
    <location>
        <begin position="1"/>
        <end position="17"/>
    </location>
</feature>
<dbReference type="Gene3D" id="3.90.1300.10">
    <property type="entry name" value="Amidase signature (AS) domain"/>
    <property type="match status" value="1"/>
</dbReference>
<dbReference type="AlphaFoldDB" id="A0A8S2EH37"/>
<proteinExistence type="predicted"/>
<organism evidence="3 5">
    <name type="scientific">Didymodactylos carnosus</name>
    <dbReference type="NCBI Taxonomy" id="1234261"/>
    <lineage>
        <taxon>Eukaryota</taxon>
        <taxon>Metazoa</taxon>
        <taxon>Spiralia</taxon>
        <taxon>Gnathifera</taxon>
        <taxon>Rotifera</taxon>
        <taxon>Eurotatoria</taxon>
        <taxon>Bdelloidea</taxon>
        <taxon>Philodinida</taxon>
        <taxon>Philodinidae</taxon>
        <taxon>Didymodactylos</taxon>
    </lineage>
</organism>
<evidence type="ECO:0000256" key="1">
    <source>
        <dbReference type="SAM" id="SignalP"/>
    </source>
</evidence>
<dbReference type="InterPro" id="IPR036928">
    <property type="entry name" value="AS_sf"/>
</dbReference>
<feature type="chain" id="PRO_5035646643" description="Amidase domain-containing protein" evidence="1">
    <location>
        <begin position="18"/>
        <end position="504"/>
    </location>
</feature>
<dbReference type="EMBL" id="CAJOBA010034686">
    <property type="protein sequence ID" value="CAF3990177.1"/>
    <property type="molecule type" value="Genomic_DNA"/>
</dbReference>
<protein>
    <recommendedName>
        <fullName evidence="2">Amidase domain-containing protein</fullName>
    </recommendedName>
</protein>
<dbReference type="EMBL" id="CAJNOK010013159">
    <property type="protein sequence ID" value="CAF1178881.1"/>
    <property type="molecule type" value="Genomic_DNA"/>
</dbReference>
<name>A0A8S2EH37_9BILA</name>
<evidence type="ECO:0000313" key="3">
    <source>
        <dbReference type="EMBL" id="CAF1178881.1"/>
    </source>
</evidence>
<feature type="non-terminal residue" evidence="3">
    <location>
        <position position="504"/>
    </location>
</feature>
<dbReference type="PANTHER" id="PTHR42678:SF34">
    <property type="entry name" value="OS04G0183300 PROTEIN"/>
    <property type="match status" value="1"/>
</dbReference>